<feature type="transmembrane region" description="Helical" evidence="9">
    <location>
        <begin position="135"/>
        <end position="154"/>
    </location>
</feature>
<evidence type="ECO:0000256" key="1">
    <source>
        <dbReference type="ARBA" id="ARBA00004651"/>
    </source>
</evidence>
<organism evidence="10 11">
    <name type="scientific">Haloactinopolyspora alba</name>
    <dbReference type="NCBI Taxonomy" id="648780"/>
    <lineage>
        <taxon>Bacteria</taxon>
        <taxon>Bacillati</taxon>
        <taxon>Actinomycetota</taxon>
        <taxon>Actinomycetes</taxon>
        <taxon>Jiangellales</taxon>
        <taxon>Jiangellaceae</taxon>
        <taxon>Haloactinopolyspora</taxon>
    </lineage>
</organism>
<evidence type="ECO:0000256" key="4">
    <source>
        <dbReference type="ARBA" id="ARBA00022475"/>
    </source>
</evidence>
<feature type="transmembrane region" description="Helical" evidence="9">
    <location>
        <begin position="424"/>
        <end position="454"/>
    </location>
</feature>
<keyword evidence="4" id="KW-1003">Cell membrane</keyword>
<keyword evidence="11" id="KW-1185">Reference proteome</keyword>
<comment type="similarity">
    <text evidence="2">Belongs to the autoinducer-2 exporter (AI-2E) (TC 2.A.86) family.</text>
</comment>
<evidence type="ECO:0000256" key="2">
    <source>
        <dbReference type="ARBA" id="ARBA00009773"/>
    </source>
</evidence>
<feature type="transmembrane region" description="Helical" evidence="9">
    <location>
        <begin position="383"/>
        <end position="404"/>
    </location>
</feature>
<keyword evidence="3" id="KW-0813">Transport</keyword>
<comment type="caution">
    <text evidence="10">The sequence shown here is derived from an EMBL/GenBank/DDBJ whole genome shotgun (WGS) entry which is preliminary data.</text>
</comment>
<dbReference type="GO" id="GO:0005886">
    <property type="term" value="C:plasma membrane"/>
    <property type="evidence" value="ECO:0007669"/>
    <property type="project" value="UniProtKB-SubCell"/>
</dbReference>
<feature type="transmembrane region" description="Helical" evidence="9">
    <location>
        <begin position="274"/>
        <end position="294"/>
    </location>
</feature>
<name>A0A2P8EB03_9ACTN</name>
<dbReference type="PANTHER" id="PTHR21716:SF53">
    <property type="entry name" value="PERMEASE PERM-RELATED"/>
    <property type="match status" value="1"/>
</dbReference>
<dbReference type="Pfam" id="PF01594">
    <property type="entry name" value="AI-2E_transport"/>
    <property type="match status" value="1"/>
</dbReference>
<dbReference type="GO" id="GO:0055085">
    <property type="term" value="P:transmembrane transport"/>
    <property type="evidence" value="ECO:0007669"/>
    <property type="project" value="TreeGrafter"/>
</dbReference>
<feature type="transmembrane region" description="Helical" evidence="9">
    <location>
        <begin position="333"/>
        <end position="351"/>
    </location>
</feature>
<evidence type="ECO:0000256" key="7">
    <source>
        <dbReference type="ARBA" id="ARBA00023136"/>
    </source>
</evidence>
<keyword evidence="7 9" id="KW-0472">Membrane</keyword>
<dbReference type="Proteomes" id="UP000243528">
    <property type="component" value="Unassembled WGS sequence"/>
</dbReference>
<feature type="compositionally biased region" description="Pro residues" evidence="8">
    <location>
        <begin position="75"/>
        <end position="85"/>
    </location>
</feature>
<accession>A0A2P8EB03</accession>
<evidence type="ECO:0000313" key="10">
    <source>
        <dbReference type="EMBL" id="PSL06638.1"/>
    </source>
</evidence>
<feature type="transmembrane region" description="Helical" evidence="9">
    <location>
        <begin position="357"/>
        <end position="376"/>
    </location>
</feature>
<feature type="compositionally biased region" description="Basic and acidic residues" evidence="8">
    <location>
        <begin position="22"/>
        <end position="33"/>
    </location>
</feature>
<dbReference type="InterPro" id="IPR002549">
    <property type="entry name" value="AI-2E-like"/>
</dbReference>
<evidence type="ECO:0000256" key="3">
    <source>
        <dbReference type="ARBA" id="ARBA00022448"/>
    </source>
</evidence>
<feature type="transmembrane region" description="Helical" evidence="9">
    <location>
        <begin position="160"/>
        <end position="177"/>
    </location>
</feature>
<dbReference type="EMBL" id="PYGE01000002">
    <property type="protein sequence ID" value="PSL06638.1"/>
    <property type="molecule type" value="Genomic_DNA"/>
</dbReference>
<protein>
    <submittedName>
        <fullName evidence="10">Putative PurR-regulated permease PerM</fullName>
    </submittedName>
</protein>
<keyword evidence="6 9" id="KW-1133">Transmembrane helix</keyword>
<keyword evidence="5 9" id="KW-0812">Transmembrane</keyword>
<feature type="compositionally biased region" description="Pro residues" evidence="8">
    <location>
        <begin position="94"/>
        <end position="108"/>
    </location>
</feature>
<sequence>MFERIRRVIDHLEVVRQRAIERRERTESSRYGDGDVDGDAGVPLPGDRPDTGMAADAEADGGTQHTGRHDTASVPPMPPVPPPPGSVGAAQPPTGGPPQPTGGPPQPEPGASGERHRAAERDHPVPRVVCDAAEWSWRLLIIVAAIGGAGWLAWELKVVVFPLVAALLIAAGLHPLVRRLRAAGWPRGPAAATVFVGFIIVVAGSLSLVGNAVGDQFSDVVDQAEEGLQEIRDWLAGPPFRIDQVQLDEWIDRAVALVQNDGAVTEQAATAATVAAEIIVGIVLTLFALLFFLYDGDRIWVWLVRVLPARSRGRAAAAGDVAWRTLAQYIRGIVLVALFDAVAVTILLFILQVPLALPLGVLIFFGAFVPLVGAFVTGAVAMLVALVTQGLITAIVVLIGMVVVQQVEGNVFQPLILGRMVRVHPLAVVVAVSIGTLAGGIIGAIVAVPIVAVVNTVARHLASTSTPDVERAP</sequence>
<dbReference type="AlphaFoldDB" id="A0A2P8EB03"/>
<reference evidence="10 11" key="1">
    <citation type="submission" date="2018-03" db="EMBL/GenBank/DDBJ databases">
        <title>Genomic Encyclopedia of Archaeal and Bacterial Type Strains, Phase II (KMG-II): from individual species to whole genera.</title>
        <authorList>
            <person name="Goeker M."/>
        </authorList>
    </citation>
    <scope>NUCLEOTIDE SEQUENCE [LARGE SCALE GENOMIC DNA]</scope>
    <source>
        <strain evidence="10 11">DSM 45211</strain>
    </source>
</reference>
<feature type="region of interest" description="Disordered" evidence="8">
    <location>
        <begin position="22"/>
        <end position="123"/>
    </location>
</feature>
<proteinExistence type="inferred from homology"/>
<evidence type="ECO:0000313" key="11">
    <source>
        <dbReference type="Proteomes" id="UP000243528"/>
    </source>
</evidence>
<evidence type="ECO:0000256" key="5">
    <source>
        <dbReference type="ARBA" id="ARBA00022692"/>
    </source>
</evidence>
<evidence type="ECO:0000256" key="6">
    <source>
        <dbReference type="ARBA" id="ARBA00022989"/>
    </source>
</evidence>
<evidence type="ECO:0000256" key="8">
    <source>
        <dbReference type="SAM" id="MobiDB-lite"/>
    </source>
</evidence>
<feature type="transmembrane region" description="Helical" evidence="9">
    <location>
        <begin position="189"/>
        <end position="209"/>
    </location>
</feature>
<evidence type="ECO:0000256" key="9">
    <source>
        <dbReference type="SAM" id="Phobius"/>
    </source>
</evidence>
<dbReference type="PANTHER" id="PTHR21716">
    <property type="entry name" value="TRANSMEMBRANE PROTEIN"/>
    <property type="match status" value="1"/>
</dbReference>
<feature type="compositionally biased region" description="Basic and acidic residues" evidence="8">
    <location>
        <begin position="113"/>
        <end position="123"/>
    </location>
</feature>
<gene>
    <name evidence="10" type="ORF">CLV30_10223</name>
</gene>
<comment type="subcellular location">
    <subcellularLocation>
        <location evidence="1">Cell membrane</location>
        <topology evidence="1">Multi-pass membrane protein</topology>
    </subcellularLocation>
</comment>